<name>A0A4P9A2N8_9BACT</name>
<reference evidence="5 6" key="1">
    <citation type="submission" date="2019-04" db="EMBL/GenBank/DDBJ databases">
        <title>Saccharibacteria TM7 genomes.</title>
        <authorList>
            <person name="Bor B."/>
            <person name="He X."/>
            <person name="Chen T."/>
            <person name="Dewhirst F.E."/>
        </authorList>
    </citation>
    <scope>NUCLEOTIDE SEQUENCE [LARGE SCALE GENOMIC DNA]</scope>
    <source>
        <strain evidence="5 6">BB001</strain>
    </source>
</reference>
<dbReference type="Gene3D" id="2.10.109.10">
    <property type="entry name" value="Umud Fragment, subunit A"/>
    <property type="match status" value="1"/>
</dbReference>
<dbReference type="NCBIfam" id="TIGR02227">
    <property type="entry name" value="sigpep_I_bact"/>
    <property type="match status" value="1"/>
</dbReference>
<dbReference type="PRINTS" id="PR00727">
    <property type="entry name" value="LEADERPTASE"/>
</dbReference>
<keyword evidence="3" id="KW-1133">Transmembrane helix</keyword>
<evidence type="ECO:0000256" key="1">
    <source>
        <dbReference type="ARBA" id="ARBA00009370"/>
    </source>
</evidence>
<evidence type="ECO:0000256" key="3">
    <source>
        <dbReference type="RuleBase" id="RU362042"/>
    </source>
</evidence>
<evidence type="ECO:0000313" key="5">
    <source>
        <dbReference type="EMBL" id="QCT42019.1"/>
    </source>
</evidence>
<keyword evidence="3" id="KW-0645">Protease</keyword>
<dbReference type="GO" id="GO:0009003">
    <property type="term" value="F:signal peptidase activity"/>
    <property type="evidence" value="ECO:0007669"/>
    <property type="project" value="UniProtKB-EC"/>
</dbReference>
<dbReference type="InterPro" id="IPR036286">
    <property type="entry name" value="LexA/Signal_pep-like_sf"/>
</dbReference>
<comment type="subcellular location">
    <subcellularLocation>
        <location evidence="3">Membrane</location>
        <topology evidence="3">Single-pass type II membrane protein</topology>
    </subcellularLocation>
</comment>
<keyword evidence="3" id="KW-0472">Membrane</keyword>
<proteinExistence type="inferred from homology"/>
<dbReference type="AlphaFoldDB" id="A0A4P9A2N8"/>
<dbReference type="OrthoDB" id="9802919at2"/>
<keyword evidence="3 5" id="KW-0378">Hydrolase</keyword>
<feature type="active site" evidence="2">
    <location>
        <position position="46"/>
    </location>
</feature>
<dbReference type="PANTHER" id="PTHR43390:SF1">
    <property type="entry name" value="CHLOROPLAST PROCESSING PEPTIDASE"/>
    <property type="match status" value="1"/>
</dbReference>
<organism evidence="5 6">
    <name type="scientific">Candidatus Nanosynbacter featherlites</name>
    <dbReference type="NCBI Taxonomy" id="2572088"/>
    <lineage>
        <taxon>Bacteria</taxon>
        <taxon>Candidatus Saccharimonadota</taxon>
        <taxon>Candidatus Saccharimonadia</taxon>
        <taxon>Candidatus Nanosynbacterales</taxon>
        <taxon>Candidatus Nanosynbacteraceae</taxon>
        <taxon>Candidatus Nanosynbacter</taxon>
    </lineage>
</organism>
<dbReference type="RefSeq" id="WP_138078561.1">
    <property type="nucleotide sequence ID" value="NZ_CP040004.1"/>
</dbReference>
<dbReference type="SUPFAM" id="SSF51306">
    <property type="entry name" value="LexA/Signal peptidase"/>
    <property type="match status" value="1"/>
</dbReference>
<dbReference type="InterPro" id="IPR019533">
    <property type="entry name" value="Peptidase_S26"/>
</dbReference>
<dbReference type="InterPro" id="IPR000223">
    <property type="entry name" value="Pept_S26A_signal_pept_1"/>
</dbReference>
<gene>
    <name evidence="5" type="primary">lepB</name>
    <name evidence="5" type="ORF">FBF37_00840</name>
</gene>
<protein>
    <recommendedName>
        <fullName evidence="3">Signal peptidase I</fullName>
        <ecNumber evidence="3">3.4.21.89</ecNumber>
    </recommendedName>
</protein>
<evidence type="ECO:0000259" key="4">
    <source>
        <dbReference type="Pfam" id="PF10502"/>
    </source>
</evidence>
<accession>A0A4P9A2N8</accession>
<sequence length="201" mass="22440">MDATFLDRHPKIRDSLGLIVFVVGVVISTLLINTFIFRNFTVQGASMEPTMHTGDRLIVNRLPVTAAQIKNKRYVPERGQTIVFKNPNFNSSSNKDEYIVKRVIAFAGERVTVKDGVVTVYNSAHIHGFNPDTTVNKNEPGQPTSGDVDTTVPEGTIFVMGDHRQENYSCDSRNCMGPIPLYDIVGPVSMRIWPINKIRGF</sequence>
<dbReference type="Proteomes" id="UP000310639">
    <property type="component" value="Chromosome"/>
</dbReference>
<dbReference type="Pfam" id="PF10502">
    <property type="entry name" value="Peptidase_S26"/>
    <property type="match status" value="1"/>
</dbReference>
<feature type="active site" evidence="2">
    <location>
        <position position="101"/>
    </location>
</feature>
<dbReference type="EC" id="3.4.21.89" evidence="3"/>
<dbReference type="GO" id="GO:0016020">
    <property type="term" value="C:membrane"/>
    <property type="evidence" value="ECO:0007669"/>
    <property type="project" value="UniProtKB-SubCell"/>
</dbReference>
<feature type="transmembrane region" description="Helical" evidence="3">
    <location>
        <begin position="16"/>
        <end position="37"/>
    </location>
</feature>
<evidence type="ECO:0000313" key="6">
    <source>
        <dbReference type="Proteomes" id="UP000310639"/>
    </source>
</evidence>
<keyword evidence="6" id="KW-1185">Reference proteome</keyword>
<evidence type="ECO:0000256" key="2">
    <source>
        <dbReference type="PIRSR" id="PIRSR600223-1"/>
    </source>
</evidence>
<dbReference type="GO" id="GO:0004252">
    <property type="term" value="F:serine-type endopeptidase activity"/>
    <property type="evidence" value="ECO:0007669"/>
    <property type="project" value="InterPro"/>
</dbReference>
<comment type="catalytic activity">
    <reaction evidence="3">
        <text>Cleavage of hydrophobic, N-terminal signal or leader sequences from secreted and periplasmic proteins.</text>
        <dbReference type="EC" id="3.4.21.89"/>
    </reaction>
</comment>
<keyword evidence="3" id="KW-0812">Transmembrane</keyword>
<dbReference type="CDD" id="cd06530">
    <property type="entry name" value="S26_SPase_I"/>
    <property type="match status" value="1"/>
</dbReference>
<feature type="domain" description="Peptidase S26" evidence="4">
    <location>
        <begin position="18"/>
        <end position="193"/>
    </location>
</feature>
<comment type="similarity">
    <text evidence="1 3">Belongs to the peptidase S26 family.</text>
</comment>
<dbReference type="GO" id="GO:0006465">
    <property type="term" value="P:signal peptide processing"/>
    <property type="evidence" value="ECO:0007669"/>
    <property type="project" value="InterPro"/>
</dbReference>
<dbReference type="PANTHER" id="PTHR43390">
    <property type="entry name" value="SIGNAL PEPTIDASE I"/>
    <property type="match status" value="1"/>
</dbReference>
<dbReference type="EMBL" id="CP040004">
    <property type="protein sequence ID" value="QCT42019.1"/>
    <property type="molecule type" value="Genomic_DNA"/>
</dbReference>
<dbReference type="KEGG" id="nft:FBF37_00840"/>